<keyword evidence="2" id="KW-0479">Metal-binding</keyword>
<dbReference type="EMBL" id="FN543108">
    <property type="protein sequence ID" value="CBA33676.1"/>
    <property type="molecule type" value="Genomic_DNA"/>
</dbReference>
<dbReference type="SUPFAM" id="SSF51726">
    <property type="entry name" value="UROD/MetE-like"/>
    <property type="match status" value="1"/>
</dbReference>
<protein>
    <recommendedName>
        <fullName evidence="4">Cobalamin-independent methionine synthase MetE C-terminal/archaeal domain-containing protein</fullName>
    </recommendedName>
</protein>
<accession>C9YGX5</accession>
<evidence type="ECO:0000313" key="5">
    <source>
        <dbReference type="EMBL" id="CBA33676.1"/>
    </source>
</evidence>
<proteinExistence type="predicted"/>
<dbReference type="InterPro" id="IPR016456">
    <property type="entry name" value="Met_Synthase_cat"/>
</dbReference>
<keyword evidence="3" id="KW-0862">Zinc</keyword>
<dbReference type="PIRSF" id="PIRSF005632">
    <property type="entry name" value="Met_synth_catalytic_prd"/>
    <property type="match status" value="1"/>
</dbReference>
<feature type="domain" description="Cobalamin-independent methionine synthase MetE C-terminal/archaeal" evidence="4">
    <location>
        <begin position="43"/>
        <end position="370"/>
    </location>
</feature>
<dbReference type="InterPro" id="IPR002629">
    <property type="entry name" value="Met_Synth_C/arc"/>
</dbReference>
<dbReference type="NCBIfam" id="NF006589">
    <property type="entry name" value="PRK09121.1"/>
    <property type="match status" value="1"/>
</dbReference>
<dbReference type="InterPro" id="IPR038071">
    <property type="entry name" value="UROD/MetE-like_sf"/>
</dbReference>
<dbReference type="GO" id="GO:0009086">
    <property type="term" value="P:methionine biosynthetic process"/>
    <property type="evidence" value="ECO:0007669"/>
    <property type="project" value="InterPro"/>
</dbReference>
<evidence type="ECO:0000256" key="3">
    <source>
        <dbReference type="ARBA" id="ARBA00022833"/>
    </source>
</evidence>
<keyword evidence="5" id="KW-0808">Transferase</keyword>
<dbReference type="GO" id="GO:0003871">
    <property type="term" value="F:5-methyltetrahydropteroyltriglutamate-homocysteine S-methyltransferase activity"/>
    <property type="evidence" value="ECO:0007669"/>
    <property type="project" value="InterPro"/>
</dbReference>
<dbReference type="AlphaFoldDB" id="C9YGX5"/>
<dbReference type="GO" id="GO:0032259">
    <property type="term" value="P:methylation"/>
    <property type="evidence" value="ECO:0007669"/>
    <property type="project" value="UniProtKB-KW"/>
</dbReference>
<dbReference type="Gene3D" id="3.20.20.210">
    <property type="match status" value="1"/>
</dbReference>
<dbReference type="PANTHER" id="PTHR30519">
    <property type="entry name" value="5-METHYLTETRAHYDROPTEROYLTRIGLUTAMATE--HOMOCYSTEINE METHYLTRANSFERASE"/>
    <property type="match status" value="1"/>
</dbReference>
<comment type="cofactor">
    <cofactor evidence="1">
        <name>Zn(2+)</name>
        <dbReference type="ChEBI" id="CHEBI:29105"/>
    </cofactor>
</comment>
<evidence type="ECO:0000259" key="4">
    <source>
        <dbReference type="Pfam" id="PF01717"/>
    </source>
</evidence>
<reference evidence="5" key="1">
    <citation type="journal article" date="2010" name="Nature">
        <title>The Dynamic genome of Hydra.</title>
        <authorList>
            <person name="Chapman J.A."/>
            <person name="Kirkness E.F."/>
            <person name="Simakov O."/>
            <person name="Hampson S.E."/>
            <person name="Mitros T."/>
            <person name="Weinmaier T."/>
            <person name="Rattei T."/>
            <person name="Balasubramanian P.G."/>
            <person name="Borman J."/>
            <person name="Busam D."/>
            <person name="Disbennett K."/>
            <person name="Pfannkoch C."/>
            <person name="Sumin N."/>
            <person name="Sutton G."/>
            <person name="Viswanathan L."/>
            <person name="Walenz B."/>
            <person name="Goodstein D.M."/>
            <person name="Hellsten U."/>
            <person name="Kawashima T."/>
            <person name="Prochnik S.E."/>
            <person name="Putnam N.H."/>
            <person name="Shu S."/>
            <person name="Blumberg B."/>
            <person name="Dana C.E."/>
            <person name="Gee L."/>
            <person name="Kibler D.F."/>
            <person name="Law L."/>
            <person name="Lindgens D."/>
            <person name="Martinez D.E."/>
            <person name="Peng J."/>
            <person name="Wigge P.A."/>
            <person name="Bertulat B."/>
            <person name="Guder C."/>
            <person name="Nakamura Y."/>
            <person name="Ozbek S."/>
            <person name="Watanabe H."/>
            <person name="Khalturin K."/>
            <person name="Hemmrich G."/>
            <person name="Franke A."/>
            <person name="Augustin R."/>
            <person name="Fraune S."/>
            <person name="Hayakawa E."/>
            <person name="Hayakawa S."/>
            <person name="Hirose M."/>
            <person name="Hwang J."/>
            <person name="Ikeo K."/>
            <person name="Nishimiya-Fujisawa C."/>
            <person name="Ogura A."/>
            <person name="Takahashi T."/>
            <person name="Steinmetz P.R."/>
            <person name="Zhang X."/>
            <person name="Aufschnaiter R."/>
            <person name="Eder M.K."/>
            <person name="Gorny A.K."/>
            <person name="Salvenmoser W."/>
            <person name="Heimberg A.M."/>
            <person name="Wheeler B.M."/>
            <person name="Peterson K.J."/>
            <person name="Boettger A."/>
            <person name="Tischler P."/>
            <person name="Wolf A."/>
            <person name="Gojobori T."/>
            <person name="Remington K.A."/>
            <person name="Strausberg R.L."/>
            <person name="Venter J."/>
            <person name="Technau U."/>
            <person name="Hobmayer B."/>
            <person name="Bosch T.C."/>
            <person name="Holstein T.W."/>
            <person name="Fujisawa T."/>
            <person name="Bode H.R."/>
            <person name="David C.N."/>
            <person name="Rokhsar D.S."/>
            <person name="Steele R.E."/>
        </authorList>
    </citation>
    <scope>NUCLEOTIDE SEQUENCE</scope>
</reference>
<dbReference type="CDD" id="cd03311">
    <property type="entry name" value="CIMS_C_terminal_like"/>
    <property type="match status" value="1"/>
</dbReference>
<sequence>MTLTQFWRRDIGLGALSPEWQPGAGLAIRCGPRPTRPRRLSMFETAIAGSLPKPSWLSETEKLWPQWKLAGPELQQAKADATLLWIKAQEDAGLDVVGDGEQSRQHFVHGFLEQVDGIDFENKVKMGIRNNRYDAMVPQVVAALRLKGRVHAFEAQLARTHTKKKLKFTLPGPLTIVDTVADRFYGDRKTMAFAFAELLNQEARALQADGVDIIQFDEPAFNVYMQDAADWGVQALEVAAKGLTCTTAVHICYGYGIKANTDWKETLGGEWRQYAQVFPALAASSIQQVSLECYHSHVPPDLMALLKDKDVMVGVIDVASDVIETPEQVADTIGIALQHVPRNRIFPCTNCGLAPMSREVATRKLEALAKGAALARERYGAGA</sequence>
<evidence type="ECO:0000256" key="2">
    <source>
        <dbReference type="ARBA" id="ARBA00022723"/>
    </source>
</evidence>
<dbReference type="GO" id="GO:0008270">
    <property type="term" value="F:zinc ion binding"/>
    <property type="evidence" value="ECO:0007669"/>
    <property type="project" value="InterPro"/>
</dbReference>
<keyword evidence="5" id="KW-0489">Methyltransferase</keyword>
<name>C9YGX5_CURXX</name>
<gene>
    <name evidence="5" type="ORF">Csp_B20250</name>
</gene>
<dbReference type="Pfam" id="PF01717">
    <property type="entry name" value="Meth_synt_2"/>
    <property type="match status" value="1"/>
</dbReference>
<organism evidence="5">
    <name type="scientific">Curvibacter symbiont subsp. Hydra magnipapillata</name>
    <dbReference type="NCBI Taxonomy" id="667019"/>
    <lineage>
        <taxon>Bacteria</taxon>
        <taxon>Pseudomonadati</taxon>
        <taxon>Pseudomonadota</taxon>
        <taxon>Betaproteobacteria</taxon>
        <taxon>Burkholderiales</taxon>
        <taxon>Comamonadaceae</taxon>
        <taxon>Curvibacter</taxon>
    </lineage>
</organism>
<evidence type="ECO:0000256" key="1">
    <source>
        <dbReference type="ARBA" id="ARBA00001947"/>
    </source>
</evidence>